<gene>
    <name evidence="1" type="ORF">S03H2_17258</name>
</gene>
<comment type="caution">
    <text evidence="1">The sequence shown here is derived from an EMBL/GenBank/DDBJ whole genome shotgun (WGS) entry which is preliminary data.</text>
</comment>
<organism evidence="1">
    <name type="scientific">marine sediment metagenome</name>
    <dbReference type="NCBI Taxonomy" id="412755"/>
    <lineage>
        <taxon>unclassified sequences</taxon>
        <taxon>metagenomes</taxon>
        <taxon>ecological metagenomes</taxon>
    </lineage>
</organism>
<proteinExistence type="predicted"/>
<accession>X1HKN7</accession>
<dbReference type="SUPFAM" id="SSF51366">
    <property type="entry name" value="Ribulose-phoshate binding barrel"/>
    <property type="match status" value="1"/>
</dbReference>
<sequence>YWNERGGRIQWIAEGHPEVKEFKTDIKKSLDYGASAVYIQGVIGDRWLRNGHIDLLAECVEFIKSNGVPGGIGAHLLDVIIASEQRGYDADFYVKTLHHSNYWSARRPDQKLDIIKNPADNYWSMTPEKTIEFMKKVDKPWIAFKVLAAGAIHPESGFKYAFENGADFICVGMFDFQVIEDVIIAKDILSEKMNRQRPWRG</sequence>
<protein>
    <recommendedName>
        <fullName evidence="2">NADH:flavin oxidoreductase/NADH oxidase N-terminal domain-containing protein</fullName>
    </recommendedName>
</protein>
<evidence type="ECO:0000313" key="1">
    <source>
        <dbReference type="EMBL" id="GAH45883.1"/>
    </source>
</evidence>
<dbReference type="AlphaFoldDB" id="X1HKN7"/>
<dbReference type="EMBL" id="BARU01008881">
    <property type="protein sequence ID" value="GAH45883.1"/>
    <property type="molecule type" value="Genomic_DNA"/>
</dbReference>
<dbReference type="InterPro" id="IPR011060">
    <property type="entry name" value="RibuloseP-bd_barrel"/>
</dbReference>
<feature type="non-terminal residue" evidence="1">
    <location>
        <position position="1"/>
    </location>
</feature>
<reference evidence="1" key="1">
    <citation type="journal article" date="2014" name="Front. Microbiol.">
        <title>High frequency of phylogenetically diverse reductive dehalogenase-homologous genes in deep subseafloor sedimentary metagenomes.</title>
        <authorList>
            <person name="Kawai M."/>
            <person name="Futagami T."/>
            <person name="Toyoda A."/>
            <person name="Takaki Y."/>
            <person name="Nishi S."/>
            <person name="Hori S."/>
            <person name="Arai W."/>
            <person name="Tsubouchi T."/>
            <person name="Morono Y."/>
            <person name="Uchiyama I."/>
            <person name="Ito T."/>
            <person name="Fujiyama A."/>
            <person name="Inagaki F."/>
            <person name="Takami H."/>
        </authorList>
    </citation>
    <scope>NUCLEOTIDE SEQUENCE</scope>
    <source>
        <strain evidence="1">Expedition CK06-06</strain>
    </source>
</reference>
<name>X1HKN7_9ZZZZ</name>
<evidence type="ECO:0008006" key="2">
    <source>
        <dbReference type="Google" id="ProtNLM"/>
    </source>
</evidence>